<keyword evidence="2" id="KW-1185">Reference proteome</keyword>
<reference evidence="1 2" key="1">
    <citation type="journal article" date="2018" name="J. Microbiol.">
        <title>Salicibibacter kimchii gen. nov., sp. nov., a moderately halophilic and alkalitolerant bacterium in the family Bacillaceae, isolated from kimchi.</title>
        <authorList>
            <person name="Jang J.Y."/>
            <person name="Oh Y.J."/>
            <person name="Lim S.K."/>
            <person name="Park H.K."/>
            <person name="Lee C."/>
            <person name="Kim J.Y."/>
            <person name="Lee M.A."/>
            <person name="Choi H.J."/>
        </authorList>
    </citation>
    <scope>NUCLEOTIDE SEQUENCE [LARGE SCALE GENOMIC DNA]</scope>
    <source>
        <strain evidence="1 2">NKC1-1</strain>
    </source>
</reference>
<name>A0A345C016_9BACI</name>
<dbReference type="InterPro" id="IPR002816">
    <property type="entry name" value="TraB/PrgY/GumN_fam"/>
</dbReference>
<sequence length="89" mass="10250">MDAELEHLVSIWRDGDVDAMAEPTDDYPDEYMKELNDVRNFDMAEQIEDILENDSGQTYFVFVGTLHMTEEPSIVSILEDEGLDVNYVD</sequence>
<dbReference type="EMBL" id="CP031092">
    <property type="protein sequence ID" value="AXF56547.1"/>
    <property type="molecule type" value="Genomic_DNA"/>
</dbReference>
<dbReference type="CDD" id="cd14789">
    <property type="entry name" value="Tiki"/>
    <property type="match status" value="1"/>
</dbReference>
<dbReference type="Proteomes" id="UP000252100">
    <property type="component" value="Chromosome"/>
</dbReference>
<organism evidence="1 2">
    <name type="scientific">Salicibibacter kimchii</name>
    <dbReference type="NCBI Taxonomy" id="2099786"/>
    <lineage>
        <taxon>Bacteria</taxon>
        <taxon>Bacillati</taxon>
        <taxon>Bacillota</taxon>
        <taxon>Bacilli</taxon>
        <taxon>Bacillales</taxon>
        <taxon>Bacillaceae</taxon>
        <taxon>Salicibibacter</taxon>
    </lineage>
</organism>
<protein>
    <recommendedName>
        <fullName evidence="3">TraB/GumN family protein</fullName>
    </recommendedName>
</protein>
<gene>
    <name evidence="1" type="ORF">DT065_11275</name>
</gene>
<dbReference type="KEGG" id="rue:DT065_11275"/>
<accession>A0A345C016</accession>
<evidence type="ECO:0000313" key="2">
    <source>
        <dbReference type="Proteomes" id="UP000252100"/>
    </source>
</evidence>
<proteinExistence type="predicted"/>
<evidence type="ECO:0008006" key="3">
    <source>
        <dbReference type="Google" id="ProtNLM"/>
    </source>
</evidence>
<dbReference type="Pfam" id="PF01963">
    <property type="entry name" value="TraB_PrgY_gumN"/>
    <property type="match status" value="1"/>
</dbReference>
<dbReference type="AlphaFoldDB" id="A0A345C016"/>
<evidence type="ECO:0000313" key="1">
    <source>
        <dbReference type="EMBL" id="AXF56547.1"/>
    </source>
</evidence>